<sequence>MLIFTQYLSLPANASVDKILFTLPLWSFERLKSRYRFELDDGQVVFIQLKRGTILQDGDILQTETGECLKIIAKPEPVLTITTSDRHLLLRTVYHLGNRHVPVEITPDYLRIAPDPVLQQMLEHLGVDFIAEIQPFYPEIGAYHQH</sequence>
<keyword evidence="2 5" id="KW-0963">Cytoplasm</keyword>
<gene>
    <name evidence="5" type="primary">ureE</name>
    <name evidence="7" type="ORF">C7H19_16670</name>
</gene>
<dbReference type="Gene3D" id="3.30.70.790">
    <property type="entry name" value="UreE, C-terminal domain"/>
    <property type="match status" value="1"/>
</dbReference>
<evidence type="ECO:0000313" key="7">
    <source>
        <dbReference type="EMBL" id="PSF35413.1"/>
    </source>
</evidence>
<evidence type="ECO:0000256" key="2">
    <source>
        <dbReference type="ARBA" id="ARBA00022490"/>
    </source>
</evidence>
<dbReference type="SMART" id="SM00988">
    <property type="entry name" value="UreE_N"/>
    <property type="match status" value="1"/>
</dbReference>
<protein>
    <recommendedName>
        <fullName evidence="5">Urease accessory protein UreE</fullName>
    </recommendedName>
</protein>
<organism evidence="7 8">
    <name type="scientific">Aphanothece hegewaldii CCALA 016</name>
    <dbReference type="NCBI Taxonomy" id="2107694"/>
    <lineage>
        <taxon>Bacteria</taxon>
        <taxon>Bacillati</taxon>
        <taxon>Cyanobacteriota</taxon>
        <taxon>Cyanophyceae</taxon>
        <taxon>Oscillatoriophycideae</taxon>
        <taxon>Chroococcales</taxon>
        <taxon>Aphanothecaceae</taxon>
        <taxon>Aphanothece</taxon>
    </lineage>
</organism>
<dbReference type="GO" id="GO:0006457">
    <property type="term" value="P:protein folding"/>
    <property type="evidence" value="ECO:0007669"/>
    <property type="project" value="InterPro"/>
</dbReference>
<dbReference type="GO" id="GO:0005737">
    <property type="term" value="C:cytoplasm"/>
    <property type="evidence" value="ECO:0007669"/>
    <property type="project" value="UniProtKB-SubCell"/>
</dbReference>
<evidence type="ECO:0000259" key="6">
    <source>
        <dbReference type="SMART" id="SM00988"/>
    </source>
</evidence>
<evidence type="ECO:0000256" key="3">
    <source>
        <dbReference type="ARBA" id="ARBA00022596"/>
    </source>
</evidence>
<dbReference type="GO" id="GO:0019627">
    <property type="term" value="P:urea metabolic process"/>
    <property type="evidence" value="ECO:0007669"/>
    <property type="project" value="InterPro"/>
</dbReference>
<dbReference type="Proteomes" id="UP000239001">
    <property type="component" value="Unassembled WGS sequence"/>
</dbReference>
<comment type="subcellular location">
    <subcellularLocation>
        <location evidence="1 5">Cytoplasm</location>
    </subcellularLocation>
</comment>
<dbReference type="InterPro" id="IPR007864">
    <property type="entry name" value="UreE_C_dom"/>
</dbReference>
<dbReference type="InterPro" id="IPR012406">
    <property type="entry name" value="UreE"/>
</dbReference>
<comment type="caution">
    <text evidence="7">The sequence shown here is derived from an EMBL/GenBank/DDBJ whole genome shotgun (WGS) entry which is preliminary data.</text>
</comment>
<dbReference type="AlphaFoldDB" id="A0A2T1LUW1"/>
<dbReference type="SUPFAM" id="SSF69287">
    <property type="entry name" value="Urease metallochaperone UreE, N-terminal domain"/>
    <property type="match status" value="1"/>
</dbReference>
<keyword evidence="3 5" id="KW-0533">Nickel</keyword>
<dbReference type="RefSeq" id="WP_106458053.1">
    <property type="nucleotide sequence ID" value="NZ_PXOH01000020.1"/>
</dbReference>
<name>A0A2T1LUW1_9CHRO</name>
<reference evidence="7 8" key="1">
    <citation type="submission" date="2018-03" db="EMBL/GenBank/DDBJ databases">
        <title>The ancient ancestry and fast evolution of plastids.</title>
        <authorList>
            <person name="Moore K.R."/>
            <person name="Magnabosco C."/>
            <person name="Momper L."/>
            <person name="Gold D.A."/>
            <person name="Bosak T."/>
            <person name="Fournier G.P."/>
        </authorList>
    </citation>
    <scope>NUCLEOTIDE SEQUENCE [LARGE SCALE GENOMIC DNA]</scope>
    <source>
        <strain evidence="7 8">CCALA 016</strain>
    </source>
</reference>
<dbReference type="SUPFAM" id="SSF69737">
    <property type="entry name" value="Urease metallochaperone UreE, C-terminal domain"/>
    <property type="match status" value="1"/>
</dbReference>
<dbReference type="PIRSF" id="PIRSF036402">
    <property type="entry name" value="Ureas_acces_UreE"/>
    <property type="match status" value="1"/>
</dbReference>
<dbReference type="InterPro" id="IPR036118">
    <property type="entry name" value="UreE_N_sf"/>
</dbReference>
<dbReference type="OrthoDB" id="5421304at2"/>
<dbReference type="InterPro" id="IPR004029">
    <property type="entry name" value="UreE_N"/>
</dbReference>
<accession>A0A2T1LUW1</accession>
<comment type="function">
    <text evidence="5">Involved in urease metallocenter assembly. Binds nickel. Probably functions as a nickel donor during metallocenter assembly.</text>
</comment>
<feature type="domain" description="UreE urease accessory N-terminal" evidence="6">
    <location>
        <begin position="3"/>
        <end position="69"/>
    </location>
</feature>
<dbReference type="Pfam" id="PF02814">
    <property type="entry name" value="UreE_N"/>
    <property type="match status" value="1"/>
</dbReference>
<evidence type="ECO:0000256" key="5">
    <source>
        <dbReference type="HAMAP-Rule" id="MF_00822"/>
    </source>
</evidence>
<evidence type="ECO:0000256" key="1">
    <source>
        <dbReference type="ARBA" id="ARBA00004496"/>
    </source>
</evidence>
<dbReference type="Pfam" id="PF05194">
    <property type="entry name" value="UreE_C"/>
    <property type="match status" value="1"/>
</dbReference>
<dbReference type="Gene3D" id="2.60.260.20">
    <property type="entry name" value="Urease metallochaperone UreE, N-terminal domain"/>
    <property type="match status" value="1"/>
</dbReference>
<dbReference type="GO" id="GO:0016151">
    <property type="term" value="F:nickel cation binding"/>
    <property type="evidence" value="ECO:0007669"/>
    <property type="project" value="UniProtKB-UniRule"/>
</dbReference>
<dbReference type="CDD" id="cd00571">
    <property type="entry name" value="UreE"/>
    <property type="match status" value="1"/>
</dbReference>
<dbReference type="GO" id="GO:0051082">
    <property type="term" value="F:unfolded protein binding"/>
    <property type="evidence" value="ECO:0007669"/>
    <property type="project" value="UniProtKB-UniRule"/>
</dbReference>
<proteinExistence type="inferred from homology"/>
<evidence type="ECO:0000313" key="8">
    <source>
        <dbReference type="Proteomes" id="UP000239001"/>
    </source>
</evidence>
<keyword evidence="8" id="KW-1185">Reference proteome</keyword>
<reference evidence="7 8" key="2">
    <citation type="submission" date="2018-03" db="EMBL/GenBank/DDBJ databases">
        <authorList>
            <person name="Keele B.F."/>
        </authorList>
    </citation>
    <scope>NUCLEOTIDE SEQUENCE [LARGE SCALE GENOMIC DNA]</scope>
    <source>
        <strain evidence="7 8">CCALA 016</strain>
    </source>
</reference>
<evidence type="ECO:0000256" key="4">
    <source>
        <dbReference type="ARBA" id="ARBA00023186"/>
    </source>
</evidence>
<keyword evidence="4 5" id="KW-0143">Chaperone</keyword>
<dbReference type="GO" id="GO:0065003">
    <property type="term" value="P:protein-containing complex assembly"/>
    <property type="evidence" value="ECO:0007669"/>
    <property type="project" value="InterPro"/>
</dbReference>
<dbReference type="EMBL" id="PXOH01000020">
    <property type="protein sequence ID" value="PSF35413.1"/>
    <property type="molecule type" value="Genomic_DNA"/>
</dbReference>
<comment type="similarity">
    <text evidence="5">Belongs to the UreE family.</text>
</comment>
<dbReference type="HAMAP" id="MF_00822">
    <property type="entry name" value="UreE"/>
    <property type="match status" value="1"/>
</dbReference>
<dbReference type="NCBIfam" id="NF009751">
    <property type="entry name" value="PRK13261.1-1"/>
    <property type="match status" value="1"/>
</dbReference>